<gene>
    <name evidence="1" type="ORF">I2F25_12820</name>
</gene>
<protein>
    <submittedName>
        <fullName evidence="1">YfiR family protein</fullName>
    </submittedName>
</protein>
<name>A0ABU6DWV1_9GAMM</name>
<dbReference type="InterPro" id="IPR025293">
    <property type="entry name" value="YfiR/HmsC-like"/>
</dbReference>
<reference evidence="1 2" key="1">
    <citation type="submission" date="2019-08" db="EMBL/GenBank/DDBJ databases">
        <title>Five species of Acinetobacter isolated from floral nectar and animal pollinators.</title>
        <authorList>
            <person name="Hendry T.A."/>
        </authorList>
    </citation>
    <scope>NUCLEOTIDE SEQUENCE [LARGE SCALE GENOMIC DNA]</scope>
    <source>
        <strain evidence="1 2">MD18.27</strain>
    </source>
</reference>
<dbReference type="EMBL" id="VTDN01000021">
    <property type="protein sequence ID" value="MEB5477908.1"/>
    <property type="molecule type" value="Genomic_DNA"/>
</dbReference>
<comment type="caution">
    <text evidence="1">The sequence shown here is derived from an EMBL/GenBank/DDBJ whole genome shotgun (WGS) entry which is preliminary data.</text>
</comment>
<dbReference type="RefSeq" id="WP_325776308.1">
    <property type="nucleotide sequence ID" value="NZ_VTDN01000021.1"/>
</dbReference>
<keyword evidence="2" id="KW-1185">Reference proteome</keyword>
<evidence type="ECO:0000313" key="2">
    <source>
        <dbReference type="Proteomes" id="UP001339883"/>
    </source>
</evidence>
<accession>A0ABU6DWV1</accession>
<sequence length="140" mass="16349">MKSFYELTLSILSYVQWDTEDHIFCVINSEELAKNFNQTAKQNKYSYKIISFGHTVPLNIGCNIVFFSSDTPIQSQNTILRQLKYSPLSFTMNDHDCDTAITFCLYRRKDDFTFNINLDALSHSKYHLDSRVLLLVKENN</sequence>
<proteinExistence type="predicted"/>
<dbReference type="Proteomes" id="UP001339883">
    <property type="component" value="Unassembled WGS sequence"/>
</dbReference>
<dbReference type="Pfam" id="PF13689">
    <property type="entry name" value="DUF4154"/>
    <property type="match status" value="1"/>
</dbReference>
<organism evidence="1 2">
    <name type="scientific">Acinetobacter pollinis</name>
    <dbReference type="NCBI Taxonomy" id="2605270"/>
    <lineage>
        <taxon>Bacteria</taxon>
        <taxon>Pseudomonadati</taxon>
        <taxon>Pseudomonadota</taxon>
        <taxon>Gammaproteobacteria</taxon>
        <taxon>Moraxellales</taxon>
        <taxon>Moraxellaceae</taxon>
        <taxon>Acinetobacter</taxon>
    </lineage>
</organism>
<evidence type="ECO:0000313" key="1">
    <source>
        <dbReference type="EMBL" id="MEB5477908.1"/>
    </source>
</evidence>